<comment type="similarity">
    <text evidence="1 4">Belongs to the bacterial solute-binding protein 9 family.</text>
</comment>
<evidence type="ECO:0000256" key="5">
    <source>
        <dbReference type="SAM" id="SignalP"/>
    </source>
</evidence>
<dbReference type="SUPFAM" id="SSF53807">
    <property type="entry name" value="Helical backbone' metal receptor"/>
    <property type="match status" value="1"/>
</dbReference>
<evidence type="ECO:0000256" key="4">
    <source>
        <dbReference type="RuleBase" id="RU003512"/>
    </source>
</evidence>
<evidence type="ECO:0000313" key="7">
    <source>
        <dbReference type="Proteomes" id="UP000783796"/>
    </source>
</evidence>
<evidence type="ECO:0000256" key="3">
    <source>
        <dbReference type="ARBA" id="ARBA00022729"/>
    </source>
</evidence>
<comment type="caution">
    <text evidence="6">The sequence shown here is derived from an EMBL/GenBank/DDBJ whole genome shotgun (WGS) entry which is preliminary data.</text>
</comment>
<proteinExistence type="inferred from homology"/>
<dbReference type="PRINTS" id="PR00691">
    <property type="entry name" value="ADHESINB"/>
</dbReference>
<evidence type="ECO:0000256" key="2">
    <source>
        <dbReference type="ARBA" id="ARBA00022448"/>
    </source>
</evidence>
<accession>A0A948WY04</accession>
<keyword evidence="3 5" id="KW-0732">Signal</keyword>
<dbReference type="AlphaFoldDB" id="A0A948WY04"/>
<dbReference type="EMBL" id="JAHLFW010000106">
    <property type="protein sequence ID" value="MBU3839144.1"/>
    <property type="molecule type" value="Genomic_DNA"/>
</dbReference>
<dbReference type="PANTHER" id="PTHR42953">
    <property type="entry name" value="HIGH-AFFINITY ZINC UPTAKE SYSTEM PROTEIN ZNUA-RELATED"/>
    <property type="match status" value="1"/>
</dbReference>
<dbReference type="Gene3D" id="3.40.50.1980">
    <property type="entry name" value="Nitrogenase molybdenum iron protein domain"/>
    <property type="match status" value="2"/>
</dbReference>
<keyword evidence="2 4" id="KW-0813">Transport</keyword>
<name>A0A948WY04_9BACT</name>
<organism evidence="6 7">
    <name type="scientific">Candidatus Phocaeicola faecigallinarum</name>
    <dbReference type="NCBI Taxonomy" id="2838732"/>
    <lineage>
        <taxon>Bacteria</taxon>
        <taxon>Pseudomonadati</taxon>
        <taxon>Bacteroidota</taxon>
        <taxon>Bacteroidia</taxon>
        <taxon>Bacteroidales</taxon>
        <taxon>Bacteroidaceae</taxon>
        <taxon>Phocaeicola</taxon>
    </lineage>
</organism>
<dbReference type="PANTHER" id="PTHR42953:SF3">
    <property type="entry name" value="HIGH-AFFINITY ZINC UPTAKE SYSTEM PROTEIN ZNUA"/>
    <property type="match status" value="1"/>
</dbReference>
<feature type="signal peptide" evidence="5">
    <location>
        <begin position="1"/>
        <end position="30"/>
    </location>
</feature>
<feature type="chain" id="PRO_5036886415" evidence="5">
    <location>
        <begin position="31"/>
        <end position="305"/>
    </location>
</feature>
<dbReference type="InterPro" id="IPR006127">
    <property type="entry name" value="ZnuA-like"/>
</dbReference>
<reference evidence="6" key="2">
    <citation type="submission" date="2021-04" db="EMBL/GenBank/DDBJ databases">
        <authorList>
            <person name="Gilroy R."/>
        </authorList>
    </citation>
    <scope>NUCLEOTIDE SEQUENCE</scope>
    <source>
        <strain evidence="6">G4-2901</strain>
    </source>
</reference>
<protein>
    <submittedName>
        <fullName evidence="6">Zinc ABC transporter substrate-binding protein</fullName>
    </submittedName>
</protein>
<dbReference type="GO" id="GO:0030001">
    <property type="term" value="P:metal ion transport"/>
    <property type="evidence" value="ECO:0007669"/>
    <property type="project" value="InterPro"/>
</dbReference>
<dbReference type="GO" id="GO:0046872">
    <property type="term" value="F:metal ion binding"/>
    <property type="evidence" value="ECO:0007669"/>
    <property type="project" value="InterPro"/>
</dbReference>
<dbReference type="PRINTS" id="PR00690">
    <property type="entry name" value="ADHESNFAMILY"/>
</dbReference>
<evidence type="ECO:0000313" key="6">
    <source>
        <dbReference type="EMBL" id="MBU3839144.1"/>
    </source>
</evidence>
<evidence type="ECO:0000256" key="1">
    <source>
        <dbReference type="ARBA" id="ARBA00011028"/>
    </source>
</evidence>
<dbReference type="Pfam" id="PF01297">
    <property type="entry name" value="ZnuA"/>
    <property type="match status" value="1"/>
</dbReference>
<dbReference type="InterPro" id="IPR006129">
    <property type="entry name" value="AdhesinB"/>
</dbReference>
<dbReference type="InterPro" id="IPR006128">
    <property type="entry name" value="Lipoprotein_PsaA-like"/>
</dbReference>
<sequence length="305" mass="34534">MINLLNFDCNMKTLLSIICLLMAFSSCSNTEKSDKPTITVTIEPLRYFTEIIAGDKFKVVSMVPAGSSPETYDPTPQQMVNLSKSVAYLRIGYIGFEQSWTAKLQENLPKLPFYDTSAGVNLIHQQCSHSHDNNAPENHVHGVEPHIWNSTENAKIIANNICNALQELDSKNSEYYNSRLDSLTKIIEQTDEKIKEIITDADKTFLIYHPALTYFARDYDLEQISIEEGGKEPSPAHLQSLIKLCKDKNARVIFVQQEFDMRNAETIAKELGVEVIPVNPLNYNWTEEMINTAKALHTKEVSTNE</sequence>
<dbReference type="InterPro" id="IPR050492">
    <property type="entry name" value="Bact_metal-bind_prot9"/>
</dbReference>
<dbReference type="GO" id="GO:0007155">
    <property type="term" value="P:cell adhesion"/>
    <property type="evidence" value="ECO:0007669"/>
    <property type="project" value="InterPro"/>
</dbReference>
<reference evidence="6" key="1">
    <citation type="journal article" date="2021" name="PeerJ">
        <title>Extensive microbial diversity within the chicken gut microbiome revealed by metagenomics and culture.</title>
        <authorList>
            <person name="Gilroy R."/>
            <person name="Ravi A."/>
            <person name="Getino M."/>
            <person name="Pursley I."/>
            <person name="Horton D.L."/>
            <person name="Alikhan N.F."/>
            <person name="Baker D."/>
            <person name="Gharbi K."/>
            <person name="Hall N."/>
            <person name="Watson M."/>
            <person name="Adriaenssens E.M."/>
            <person name="Foster-Nyarko E."/>
            <person name="Jarju S."/>
            <person name="Secka A."/>
            <person name="Antonio M."/>
            <person name="Oren A."/>
            <person name="Chaudhuri R.R."/>
            <person name="La Ragione R."/>
            <person name="Hildebrand F."/>
            <person name="Pallen M.J."/>
        </authorList>
    </citation>
    <scope>NUCLEOTIDE SEQUENCE</scope>
    <source>
        <strain evidence="6">G4-2901</strain>
    </source>
</reference>
<gene>
    <name evidence="6" type="ORF">H9777_12705</name>
</gene>
<dbReference type="Proteomes" id="UP000783796">
    <property type="component" value="Unassembled WGS sequence"/>
</dbReference>